<dbReference type="SMART" id="SM00139">
    <property type="entry name" value="MyTH4"/>
    <property type="match status" value="2"/>
</dbReference>
<feature type="compositionally biased region" description="Polar residues" evidence="14">
    <location>
        <begin position="1123"/>
        <end position="1139"/>
    </location>
</feature>
<evidence type="ECO:0000256" key="10">
    <source>
        <dbReference type="ARBA" id="ARBA00023175"/>
    </source>
</evidence>
<dbReference type="EMBL" id="KE346360">
    <property type="protein sequence ID" value="KJE89414.1"/>
    <property type="molecule type" value="Genomic_DNA"/>
</dbReference>
<dbReference type="InterPro" id="IPR036028">
    <property type="entry name" value="SH3-like_dom_sf"/>
</dbReference>
<feature type="domain" description="MyTH4" evidence="17">
    <location>
        <begin position="845"/>
        <end position="991"/>
    </location>
</feature>
<dbReference type="Gene3D" id="2.30.29.30">
    <property type="entry name" value="Pleckstrin-homology domain (PH domain)/Phosphotyrosine-binding domain (PTB)"/>
    <property type="match status" value="1"/>
</dbReference>
<evidence type="ECO:0000256" key="5">
    <source>
        <dbReference type="ARBA" id="ARBA00022737"/>
    </source>
</evidence>
<dbReference type="Gene3D" id="1.20.58.530">
    <property type="match status" value="1"/>
</dbReference>
<feature type="region of interest" description="Actin-binding" evidence="13">
    <location>
        <begin position="547"/>
        <end position="569"/>
    </location>
</feature>
<dbReference type="Gene3D" id="1.20.5.4820">
    <property type="match status" value="1"/>
</dbReference>
<dbReference type="SUPFAM" id="SSF50044">
    <property type="entry name" value="SH3-domain"/>
    <property type="match status" value="1"/>
</dbReference>
<dbReference type="InterPro" id="IPR051567">
    <property type="entry name" value="Unconventional_Myosin_ATPase"/>
</dbReference>
<dbReference type="FunFam" id="3.40.850.10:FF:000008">
    <property type="entry name" value="Putative unconventional myosin-IXa"/>
    <property type="match status" value="1"/>
</dbReference>
<evidence type="ECO:0000256" key="6">
    <source>
        <dbReference type="ARBA" id="ARBA00022741"/>
    </source>
</evidence>
<dbReference type="eggNOG" id="KOG4229">
    <property type="taxonomic scope" value="Eukaryota"/>
</dbReference>
<evidence type="ECO:0000259" key="17">
    <source>
        <dbReference type="PROSITE" id="PS51016"/>
    </source>
</evidence>
<feature type="compositionally biased region" description="Low complexity" evidence="14">
    <location>
        <begin position="1512"/>
        <end position="1521"/>
    </location>
</feature>
<dbReference type="PROSITE" id="PS50057">
    <property type="entry name" value="FERM_3"/>
    <property type="match status" value="1"/>
</dbReference>
<dbReference type="CDD" id="cd11884">
    <property type="entry name" value="SH3_MYO15"/>
    <property type="match status" value="1"/>
</dbReference>
<dbReference type="SUPFAM" id="SSF50729">
    <property type="entry name" value="PH domain-like"/>
    <property type="match status" value="1"/>
</dbReference>
<feature type="binding site" evidence="13">
    <location>
        <begin position="89"/>
        <end position="96"/>
    </location>
    <ligand>
        <name>ATP</name>
        <dbReference type="ChEBI" id="CHEBI:30616"/>
    </ligand>
</feature>
<dbReference type="GO" id="GO:0005737">
    <property type="term" value="C:cytoplasm"/>
    <property type="evidence" value="ECO:0007669"/>
    <property type="project" value="UniProtKB-SubCell"/>
</dbReference>
<keyword evidence="7 13" id="KW-0067">ATP-binding</keyword>
<evidence type="ECO:0000256" key="7">
    <source>
        <dbReference type="ARBA" id="ARBA00022840"/>
    </source>
</evidence>
<dbReference type="Gene3D" id="1.10.10.820">
    <property type="match status" value="1"/>
</dbReference>
<keyword evidence="10 13" id="KW-0505">Motor protein</keyword>
<keyword evidence="8" id="KW-0175">Coiled coil</keyword>
<evidence type="ECO:0000259" key="15">
    <source>
        <dbReference type="PROSITE" id="PS50002"/>
    </source>
</evidence>
<feature type="compositionally biased region" description="Low complexity" evidence="14">
    <location>
        <begin position="1204"/>
        <end position="1221"/>
    </location>
</feature>
<dbReference type="Pfam" id="PF26570">
    <property type="entry name" value="MYO15"/>
    <property type="match status" value="1"/>
</dbReference>
<dbReference type="SMART" id="SM00295">
    <property type="entry name" value="B41"/>
    <property type="match status" value="1"/>
</dbReference>
<keyword evidence="11 13" id="KW-0009">Actin-binding</keyword>
<proteinExistence type="inferred from homology"/>
<reference evidence="20" key="1">
    <citation type="submission" date="2011-02" db="EMBL/GenBank/DDBJ databases">
        <title>The Genome Sequence of Capsaspora owczarzaki ATCC 30864.</title>
        <authorList>
            <person name="Russ C."/>
            <person name="Cuomo C."/>
            <person name="Burger G."/>
            <person name="Gray M.W."/>
            <person name="Holland P.W.H."/>
            <person name="King N."/>
            <person name="Lang F.B.F."/>
            <person name="Roger A.J."/>
            <person name="Ruiz-Trillo I."/>
            <person name="Young S.K."/>
            <person name="Zeng Q."/>
            <person name="Gargeya S."/>
            <person name="Alvarado L."/>
            <person name="Berlin A."/>
            <person name="Chapman S.B."/>
            <person name="Chen Z."/>
            <person name="Freedman E."/>
            <person name="Gellesch M."/>
            <person name="Goldberg J."/>
            <person name="Griggs A."/>
            <person name="Gujja S."/>
            <person name="Heilman E."/>
            <person name="Heiman D."/>
            <person name="Howarth C."/>
            <person name="Mehta T."/>
            <person name="Neiman D."/>
            <person name="Pearson M."/>
            <person name="Roberts A."/>
            <person name="Saif S."/>
            <person name="Shea T."/>
            <person name="Shenoy N."/>
            <person name="Sisk P."/>
            <person name="Stolte C."/>
            <person name="Sykes S."/>
            <person name="White J."/>
            <person name="Yandava C."/>
            <person name="Haas B."/>
            <person name="Nusbaum C."/>
            <person name="Birren B."/>
        </authorList>
    </citation>
    <scope>NUCLEOTIDE SEQUENCE</scope>
    <source>
        <strain evidence="20">ATCC 30864</strain>
    </source>
</reference>
<dbReference type="Gene3D" id="1.20.120.720">
    <property type="entry name" value="Myosin VI head, motor domain, U50 subdomain"/>
    <property type="match status" value="1"/>
</dbReference>
<dbReference type="CDD" id="cd14473">
    <property type="entry name" value="FERM_B-lobe"/>
    <property type="match status" value="1"/>
</dbReference>
<evidence type="ECO:0000256" key="11">
    <source>
        <dbReference type="ARBA" id="ARBA00023203"/>
    </source>
</evidence>
<dbReference type="InterPro" id="IPR019749">
    <property type="entry name" value="Band_41_domain"/>
</dbReference>
<dbReference type="PhylomeDB" id="A0A0D2X0P4"/>
<dbReference type="InterPro" id="IPR036961">
    <property type="entry name" value="Kinesin_motor_dom_sf"/>
</dbReference>
<dbReference type="Gene3D" id="1.20.5.190">
    <property type="match status" value="1"/>
</dbReference>
<dbReference type="PRINTS" id="PR00193">
    <property type="entry name" value="MYOSINHEAVY"/>
</dbReference>
<dbReference type="PANTHER" id="PTHR22692">
    <property type="entry name" value="MYOSIN VII, XV"/>
    <property type="match status" value="1"/>
</dbReference>
<gene>
    <name evidence="19" type="ORF">CAOG_009358</name>
</gene>
<keyword evidence="20" id="KW-1185">Reference proteome</keyword>
<dbReference type="InterPro" id="IPR027417">
    <property type="entry name" value="P-loop_NTPase"/>
</dbReference>
<dbReference type="PROSITE" id="PS50096">
    <property type="entry name" value="IQ"/>
    <property type="match status" value="2"/>
</dbReference>
<dbReference type="PANTHER" id="PTHR22692:SF26">
    <property type="entry name" value="SH3 DOMAIN-CONTAINING PROTEIN"/>
    <property type="match status" value="1"/>
</dbReference>
<evidence type="ECO:0000256" key="12">
    <source>
        <dbReference type="PROSITE-ProRule" id="PRU00192"/>
    </source>
</evidence>
<feature type="region of interest" description="Disordered" evidence="14">
    <location>
        <begin position="1496"/>
        <end position="1553"/>
    </location>
</feature>
<dbReference type="SMART" id="SM00015">
    <property type="entry name" value="IQ"/>
    <property type="match status" value="3"/>
</dbReference>
<dbReference type="PROSITE" id="PS50002">
    <property type="entry name" value="SH3"/>
    <property type="match status" value="1"/>
</dbReference>
<dbReference type="InterPro" id="IPR000857">
    <property type="entry name" value="MyTH4_dom"/>
</dbReference>
<feature type="compositionally biased region" description="Pro residues" evidence="14">
    <location>
        <begin position="1152"/>
        <end position="1203"/>
    </location>
</feature>
<keyword evidence="5" id="KW-0677">Repeat</keyword>
<evidence type="ECO:0000256" key="13">
    <source>
        <dbReference type="PROSITE-ProRule" id="PRU00782"/>
    </source>
</evidence>
<dbReference type="GO" id="GO:0016459">
    <property type="term" value="C:myosin complex"/>
    <property type="evidence" value="ECO:0007669"/>
    <property type="project" value="UniProtKB-KW"/>
</dbReference>
<dbReference type="InterPro" id="IPR000299">
    <property type="entry name" value="FERM_domain"/>
</dbReference>
<dbReference type="GO" id="GO:0003774">
    <property type="term" value="F:cytoskeletal motor activity"/>
    <property type="evidence" value="ECO:0007669"/>
    <property type="project" value="UniProtKB-UniRule"/>
</dbReference>
<accession>A0A0D2X0P4</accession>
<feature type="domain" description="FERM" evidence="16">
    <location>
        <begin position="1814"/>
        <end position="2119"/>
    </location>
</feature>
<dbReference type="Gene3D" id="1.25.40.530">
    <property type="entry name" value="MyTH4 domain"/>
    <property type="match status" value="3"/>
</dbReference>
<feature type="compositionally biased region" description="Low complexity" evidence="14">
    <location>
        <begin position="1092"/>
        <end position="1111"/>
    </location>
</feature>
<dbReference type="STRING" id="595528.A0A0D2X0P4"/>
<dbReference type="PROSITE" id="PS51456">
    <property type="entry name" value="MYOSIN_MOTOR"/>
    <property type="match status" value="1"/>
</dbReference>
<dbReference type="InterPro" id="IPR019748">
    <property type="entry name" value="FERM_central"/>
</dbReference>
<evidence type="ECO:0000313" key="19">
    <source>
        <dbReference type="EMBL" id="KJE89414.1"/>
    </source>
</evidence>
<dbReference type="PROSITE" id="PS51016">
    <property type="entry name" value="MYTH4"/>
    <property type="match status" value="2"/>
</dbReference>
<dbReference type="FunFam" id="1.10.10.820:FF:000001">
    <property type="entry name" value="Myosin heavy chain"/>
    <property type="match status" value="1"/>
</dbReference>
<sequence length="2125" mass="233984">MTKLSDLHEGALLWNLQKRYVKSLVYTYTGNILVAVNPYQVFNIYDLDTVRRYAGQVIGSLSPHIFAIANEAVQCMLKNAADQCVVISGESGAGKTESTKLIMKYIAAINKEQSMVSEQILESNPIMESFGNAKTVRNNNSSRFGKYLEIQFSNSGGIQGAMMYEYLLEKSRVVHQATDERNYHIFYEMLAGMEPDELAKLKLGDAKQYYYLNQGGNTKVDNKDDAEEYFLCTRAMEVMGFTAEEVESVFKVLAAVLHLGNMTFEKTSVGGMDASTVKNPDVTRFAASLISVKPDGLVHSSTHRTNVTRGEAITSPLSADASADKRDALSKALYSRLFSWLVKRINTVICRNSKYHSIGILDIFGFEDFEVNSFEQLCINYANEKLQFYFNQHIFKLEQEEYSREGISWEKINFVDNQGCLDLIAKKPTGILSVLDDESNFPKGTDDSFLDKLHGQHEKNAYYEKPKKKSPYFGVRHYAGTVTYLVTGFIDRNKDTLHQDLIELICSSTDPLVIKLFESYKEQLEGDKSGNKAKRLPSVGGQFHESLSQLISTMSACNPFFVRCVKPNTKKKPTIFENTLVLTQLRYSGMLETIRIRRSGYPVRLPFAHFIFRYRVLSKNPLPPGNQLAGKEVEVAKAIMAGVAASSLGEDSYQVGKTKMFMRENVERELEKQRSERLRGIVVRIQKTYRMFQCKKRFKRILAVVRDVQRASRGYLQRVETAKKRRALVLIQAFFRMIKPRKEYIVMRDEARIRAREERLKAGILQARAIGDASTVPIPAELQAILDGVTAFTPVYSEEQALATIESELMPLGGHTEAALPDDIHSFNFSKFAKAYFEGERSWSFSKGPIDKPFLSLHSPELAGEAIGIFNCILKFMGDPSVAGQLEFILGNYIVAKGIQRHELRDEIYCQLANQTWLNPNEVNCERGWLLMSLCLGCFPPSEQLYQYLLCYVSRQGVAMYKQYCQYKLLRSFVNDARTAPPGIAEWKAARQCAPLAIEVDLPDGTTQVIAVDSSTTAEEIGMLILQAKGIAHSAETAGWTVEISSTGNVFDAQEVYADYHVLDAYSQTEMPEDLVVLAGSASAAFAAAPVGGPRAAAPAAPRPPAAAAAAAPPPPPPAGRKGSSQRAAGSSLSPNQTAAKDAQSIAAPRQAVPPPPPPPAAGPPPPPPAAGPPPPPPVAGPPPPPPAAPKAAAPPPPPPAAPATPAAAPAAAAAAAAAPAPKEDDAVRPFPPPAGPSVAYARQAVPIRIRLRKEVFAPSDKLENGVALSLIFQQVVRDVLSGKCPRLTPDEQTAASALLAEHKISTPSASVSEDVRRKVVEAARGWTMYFYRMFPTSGGSQMLGVGQGGVRVVTRASAQGERHAISASYSFNDLGDFATDKDKLKLDLAGKPSTFQFSSAAQASRAHRVVEANNIGSMTNAKYVLAVRDYITRDQTLLSFKSGAVIKLFDKEGDEDKEEWYFGALDTKSGWFPQENVIAIIGEPTPQAIEHAKQESLKRGLPAEAPPTPATPADGEGSSAPLPPAPGGSASASASSSASTSSSASAGTAPAASKAAEAQKKITLMNPAYMPDVDKPMPSGKFSMMEFAKEFFRYDMEKYEMQRTLKGTPRGTVKLIGTIKGTIGRRSKSKDGPIASNPEWTWTELAGLVKYSKTPIQASLMKIDIADTVRNKLALESFINIMRWMGDYPAKKATDIEIAHWMLRVGLENEQLRDEFYCQLIKQVTNNKSPKADSATRGWYLLLLLCAYLKPTDGFEPYLRSFIHSVSSDSQREHSAIAALANRYLLKTIKYGGRKVVPDQPELEALCQGKNTKIQKVYLPGDATKSIKVNACSLVKDIIIDICSKMDVPYCDEYGVYVYTSADQSTPLQPFDYILDTTTILERRKVPYRLYVKKTLWFAPIKLSNDLHNSLLYDQAIPELLNSNMLNMTTGNISPSFLEKDIALLAALQHKATPNGIKLPTIDVLQRCIPRPLFPLLKPDEWTNACTAQFSAVEHLDPSMAKRVFLEVIMKMFPLYGSSFFKIDFCSDSRVQGECQLAINKNGIAFLNPLTKATLLSYTFNEIVSTRRLGSRQAGGKQYIDLKCGNLMVQKVTRCETKQGLEVVSLITAYIQKHLAQQQADAEL</sequence>
<keyword evidence="4" id="KW-0963">Cytoplasm</keyword>
<name>A0A0D2X0P4_CAPO3</name>
<feature type="region of interest" description="Disordered" evidence="14">
    <location>
        <begin position="1092"/>
        <end position="1239"/>
    </location>
</feature>
<dbReference type="InterPro" id="IPR001452">
    <property type="entry name" value="SH3_domain"/>
</dbReference>
<feature type="compositionally biased region" description="Low complexity" evidence="14">
    <location>
        <begin position="1528"/>
        <end position="1553"/>
    </location>
</feature>
<dbReference type="Gene3D" id="3.40.850.10">
    <property type="entry name" value="Kinesin motor domain"/>
    <property type="match status" value="1"/>
</dbReference>
<dbReference type="Pfam" id="PF00784">
    <property type="entry name" value="MyTH4"/>
    <property type="match status" value="2"/>
</dbReference>
<feature type="domain" description="SH3" evidence="15">
    <location>
        <begin position="1420"/>
        <end position="1483"/>
    </location>
</feature>
<dbReference type="FunFam" id="1.20.58.530:FF:000005">
    <property type="entry name" value="unconventional myosin-IXa isoform X1"/>
    <property type="match status" value="1"/>
</dbReference>
<keyword evidence="9 13" id="KW-0518">Myosin</keyword>
<organism evidence="19 20">
    <name type="scientific">Capsaspora owczarzaki (strain ATCC 30864)</name>
    <dbReference type="NCBI Taxonomy" id="595528"/>
    <lineage>
        <taxon>Eukaryota</taxon>
        <taxon>Filasterea</taxon>
        <taxon>Capsaspora</taxon>
    </lineage>
</organism>
<evidence type="ECO:0000259" key="16">
    <source>
        <dbReference type="PROSITE" id="PS50057"/>
    </source>
</evidence>
<dbReference type="InterPro" id="IPR038185">
    <property type="entry name" value="MyTH4_dom_sf"/>
</dbReference>
<evidence type="ECO:0000256" key="1">
    <source>
        <dbReference type="ARBA" id="ARBA00004496"/>
    </source>
</evidence>
<dbReference type="Gene3D" id="3.10.20.90">
    <property type="entry name" value="Phosphatidylinositol 3-kinase Catalytic Subunit, Chain A, domain 1"/>
    <property type="match status" value="1"/>
</dbReference>
<dbReference type="GO" id="GO:0005524">
    <property type="term" value="F:ATP binding"/>
    <property type="evidence" value="ECO:0007669"/>
    <property type="project" value="UniProtKB-UniRule"/>
</dbReference>
<evidence type="ECO:0000256" key="14">
    <source>
        <dbReference type="SAM" id="MobiDB-lite"/>
    </source>
</evidence>
<evidence type="ECO:0000256" key="9">
    <source>
        <dbReference type="ARBA" id="ARBA00023123"/>
    </source>
</evidence>
<dbReference type="Pfam" id="PF00063">
    <property type="entry name" value="Myosin_head"/>
    <property type="match status" value="1"/>
</dbReference>
<dbReference type="SUPFAM" id="SSF52540">
    <property type="entry name" value="P-loop containing nucleoside triphosphate hydrolases"/>
    <property type="match status" value="1"/>
</dbReference>
<dbReference type="GO" id="GO:0003779">
    <property type="term" value="F:actin binding"/>
    <property type="evidence" value="ECO:0007669"/>
    <property type="project" value="UniProtKB-KW"/>
</dbReference>
<comment type="subcellular location">
    <subcellularLocation>
        <location evidence="1">Cytoplasm</location>
    </subcellularLocation>
</comment>
<dbReference type="InterPro" id="IPR001609">
    <property type="entry name" value="Myosin_head_motor_dom-like"/>
</dbReference>
<dbReference type="InterPro" id="IPR059004">
    <property type="entry name" value="MYO15"/>
</dbReference>
<evidence type="ECO:0000256" key="8">
    <source>
        <dbReference type="ARBA" id="ARBA00023054"/>
    </source>
</evidence>
<dbReference type="Pfam" id="PF07653">
    <property type="entry name" value="SH3_2"/>
    <property type="match status" value="1"/>
</dbReference>
<evidence type="ECO:0000256" key="3">
    <source>
        <dbReference type="ARBA" id="ARBA00022443"/>
    </source>
</evidence>
<dbReference type="Gene3D" id="2.30.30.40">
    <property type="entry name" value="SH3 Domains"/>
    <property type="match status" value="1"/>
</dbReference>
<dbReference type="Proteomes" id="UP000008743">
    <property type="component" value="Unassembled WGS sequence"/>
</dbReference>
<evidence type="ECO:0000256" key="2">
    <source>
        <dbReference type="ARBA" id="ARBA00008314"/>
    </source>
</evidence>
<dbReference type="InterPro" id="IPR011993">
    <property type="entry name" value="PH-like_dom_sf"/>
</dbReference>
<dbReference type="InParanoid" id="A0A0D2X0P4"/>
<dbReference type="CDD" id="cd00124">
    <property type="entry name" value="MYSc"/>
    <property type="match status" value="1"/>
</dbReference>
<protein>
    <submittedName>
        <fullName evidence="19">Uncharacterized protein</fullName>
    </submittedName>
</protein>
<dbReference type="InterPro" id="IPR000048">
    <property type="entry name" value="IQ_motif_EF-hand-BS"/>
</dbReference>
<comment type="similarity">
    <text evidence="2 13">Belongs to the TRAFAC class myosin-kinesin ATPase superfamily. Myosin family.</text>
</comment>
<dbReference type="SMART" id="SM00326">
    <property type="entry name" value="SH3"/>
    <property type="match status" value="1"/>
</dbReference>
<evidence type="ECO:0000313" key="20">
    <source>
        <dbReference type="Proteomes" id="UP000008743"/>
    </source>
</evidence>
<keyword evidence="6 13" id="KW-0547">Nucleotide-binding</keyword>
<dbReference type="OrthoDB" id="8182952at2759"/>
<feature type="domain" description="Myosin motor" evidence="18">
    <location>
        <begin position="1"/>
        <end position="675"/>
    </location>
</feature>
<feature type="domain" description="MyTH4" evidence="17">
    <location>
        <begin position="1652"/>
        <end position="1808"/>
    </location>
</feature>
<keyword evidence="3 12" id="KW-0728">SH3 domain</keyword>
<evidence type="ECO:0000259" key="18">
    <source>
        <dbReference type="PROSITE" id="PS51456"/>
    </source>
</evidence>
<dbReference type="SMART" id="SM00242">
    <property type="entry name" value="MYSc"/>
    <property type="match status" value="1"/>
</dbReference>
<evidence type="ECO:0000256" key="4">
    <source>
        <dbReference type="ARBA" id="ARBA00022490"/>
    </source>
</evidence>